<feature type="compositionally biased region" description="Basic residues" evidence="1">
    <location>
        <begin position="241"/>
        <end position="250"/>
    </location>
</feature>
<feature type="region of interest" description="Disordered" evidence="1">
    <location>
        <begin position="160"/>
        <end position="250"/>
    </location>
</feature>
<dbReference type="Proteomes" id="UP000578531">
    <property type="component" value="Unassembled WGS sequence"/>
</dbReference>
<evidence type="ECO:0000256" key="1">
    <source>
        <dbReference type="SAM" id="MobiDB-lite"/>
    </source>
</evidence>
<accession>A0A8H6FUD0</accession>
<gene>
    <name evidence="2" type="ORF">HO173_006830</name>
</gene>
<feature type="compositionally biased region" description="Low complexity" evidence="1">
    <location>
        <begin position="185"/>
        <end position="201"/>
    </location>
</feature>
<evidence type="ECO:0000313" key="3">
    <source>
        <dbReference type="Proteomes" id="UP000578531"/>
    </source>
</evidence>
<comment type="caution">
    <text evidence="2">The sequence shown here is derived from an EMBL/GenBank/DDBJ whole genome shotgun (WGS) entry which is preliminary data.</text>
</comment>
<feature type="region of interest" description="Disordered" evidence="1">
    <location>
        <begin position="71"/>
        <end position="127"/>
    </location>
</feature>
<dbReference type="GeneID" id="59288488"/>
<dbReference type="OrthoDB" id="5410377at2759"/>
<dbReference type="AlphaFoldDB" id="A0A8H6FUD0"/>
<protein>
    <submittedName>
        <fullName evidence="2">Uncharacterized protein</fullName>
    </submittedName>
</protein>
<dbReference type="RefSeq" id="XP_037164281.1">
    <property type="nucleotide sequence ID" value="XM_037308736.1"/>
</dbReference>
<dbReference type="EMBL" id="JACCJC010000027">
    <property type="protein sequence ID" value="KAF6234900.1"/>
    <property type="molecule type" value="Genomic_DNA"/>
</dbReference>
<proteinExistence type="predicted"/>
<name>A0A8H6FUD0_9LECA</name>
<feature type="compositionally biased region" description="Basic residues" evidence="1">
    <location>
        <begin position="172"/>
        <end position="183"/>
    </location>
</feature>
<reference evidence="2 3" key="1">
    <citation type="journal article" date="2020" name="Genomics">
        <title>Complete, high-quality genomes from long-read metagenomic sequencing of two wolf lichen thalli reveals enigmatic genome architecture.</title>
        <authorList>
            <person name="McKenzie S.K."/>
            <person name="Walston R.F."/>
            <person name="Allen J.L."/>
        </authorList>
    </citation>
    <scope>NUCLEOTIDE SEQUENCE [LARGE SCALE GENOMIC DNA]</scope>
    <source>
        <strain evidence="2">WasteWater2</strain>
    </source>
</reference>
<evidence type="ECO:0000313" key="2">
    <source>
        <dbReference type="EMBL" id="KAF6234900.1"/>
    </source>
</evidence>
<organism evidence="2 3">
    <name type="scientific">Letharia columbiana</name>
    <dbReference type="NCBI Taxonomy" id="112416"/>
    <lineage>
        <taxon>Eukaryota</taxon>
        <taxon>Fungi</taxon>
        <taxon>Dikarya</taxon>
        <taxon>Ascomycota</taxon>
        <taxon>Pezizomycotina</taxon>
        <taxon>Lecanoromycetes</taxon>
        <taxon>OSLEUM clade</taxon>
        <taxon>Lecanoromycetidae</taxon>
        <taxon>Lecanorales</taxon>
        <taxon>Lecanorineae</taxon>
        <taxon>Parmeliaceae</taxon>
        <taxon>Letharia</taxon>
    </lineage>
</organism>
<keyword evidence="3" id="KW-1185">Reference proteome</keyword>
<sequence>MCWPELAGRIEVEERRPRTWNEPRRKRLNFVRGHRRDSDEWVPTPGPRRPTEQEIWDRQRAREMDQRFVHPMPHPQLQGHHDPQITQVPHDPGPWHQIQPGHHVPQPGVDQHGHHGHQPQLDRRSHHSDDDIIAVEDSGDNGHDGHDDHRHLEPQIIHLKPPKSHLPQGLKAHAKKSGGHKQKYSISSTSSDDSRSSDGSSRFTAGFRAGRRSLSRTPIPRGRSRSRLTDDSFEDLMQQRFRSRSRKGRR</sequence>